<comment type="caution">
    <text evidence="9">The sequence shown here is derived from an EMBL/GenBank/DDBJ whole genome shotgun (WGS) entry which is preliminary data.</text>
</comment>
<comment type="subcellular location">
    <subcellularLocation>
        <location evidence="1 7">Cell outer membrane</location>
        <topology evidence="1 7">Multi-pass membrane protein</topology>
    </subcellularLocation>
</comment>
<keyword evidence="4 7" id="KW-0812">Transmembrane</keyword>
<dbReference type="InterPro" id="IPR012910">
    <property type="entry name" value="Plug_dom"/>
</dbReference>
<dbReference type="SUPFAM" id="SSF49464">
    <property type="entry name" value="Carboxypeptidase regulatory domain-like"/>
    <property type="match status" value="1"/>
</dbReference>
<dbReference type="SMART" id="SM00965">
    <property type="entry name" value="STN"/>
    <property type="match status" value="1"/>
</dbReference>
<gene>
    <name evidence="9" type="ORF">D1614_16075</name>
</gene>
<dbReference type="Pfam" id="PF13715">
    <property type="entry name" value="CarbopepD_reg_2"/>
    <property type="match status" value="1"/>
</dbReference>
<evidence type="ECO:0000256" key="7">
    <source>
        <dbReference type="PROSITE-ProRule" id="PRU01360"/>
    </source>
</evidence>
<evidence type="ECO:0000259" key="8">
    <source>
        <dbReference type="SMART" id="SM00965"/>
    </source>
</evidence>
<evidence type="ECO:0000256" key="5">
    <source>
        <dbReference type="ARBA" id="ARBA00023136"/>
    </source>
</evidence>
<dbReference type="Gene3D" id="2.170.130.10">
    <property type="entry name" value="TonB-dependent receptor, plug domain"/>
    <property type="match status" value="1"/>
</dbReference>
<dbReference type="InterPro" id="IPR039426">
    <property type="entry name" value="TonB-dep_rcpt-like"/>
</dbReference>
<dbReference type="EMBL" id="QWGR01000010">
    <property type="protein sequence ID" value="RIJ46955.1"/>
    <property type="molecule type" value="Genomic_DNA"/>
</dbReference>
<evidence type="ECO:0000313" key="9">
    <source>
        <dbReference type="EMBL" id="RIJ46955.1"/>
    </source>
</evidence>
<organism evidence="9 10">
    <name type="scientific">Maribellus luteus</name>
    <dbReference type="NCBI Taxonomy" id="2305463"/>
    <lineage>
        <taxon>Bacteria</taxon>
        <taxon>Pseudomonadati</taxon>
        <taxon>Bacteroidota</taxon>
        <taxon>Bacteroidia</taxon>
        <taxon>Marinilabiliales</taxon>
        <taxon>Prolixibacteraceae</taxon>
        <taxon>Maribellus</taxon>
    </lineage>
</organism>
<dbReference type="InterPro" id="IPR037066">
    <property type="entry name" value="Plug_dom_sf"/>
</dbReference>
<dbReference type="Proteomes" id="UP000265926">
    <property type="component" value="Unassembled WGS sequence"/>
</dbReference>
<dbReference type="SUPFAM" id="SSF56935">
    <property type="entry name" value="Porins"/>
    <property type="match status" value="1"/>
</dbReference>
<dbReference type="AlphaFoldDB" id="A0A399SXJ8"/>
<sequence>MNKFMKKKHNLRSWLCHGLIELIKMMRFTIILVIVSISQAFAVSSYSQQAKLSLDMNNATLEEVIDEIEKRSEFFFLYNKNMVDVDQTVNIKVKEKKVDDVLKAILRGTGVAYSINDRQIFLFKGDSLEENGNLADQSSGEVKGKVVDAQGAPLPGVTVVVAGTTNGTVTNETGQFRLNNIPADAVLVFSFIGMETQEVAVKGKKELHVVLKDMAIGVDEVVVIGYGSVSKRDLTGSVSSLKSEDLMQTNPQGINQALQGRLAGVQVQQADGAPGAGINILIRGANSFTTSNEPLYIVDGVPFEAGEAPAPGTFGDKQRNNPLSLINPNDIQSIEVLKDASATAIYGSRAANGVVIITTKGQGVAKAKVTFSSNFGVSNVISKIDVLDAATYAEYRNEQVINGYTYDGKEYVGDDFLPFPVNGRWSYSKETDPETGLEMIVDSTYYPGPNDFRNGYEGGGTDWQDQIFQTAATQEYNLSFSEGNEKGHYLFSAGMLDQEGVIVNSFYKRYTVRSNITKKISKWIEVGNNLSITKSTNRLARTNSENYGVIPSSISFNPTRPVFDPDRDSGYTEDTSSGLANPYLYTRTAKNIVGALNIFNSAFAEITFTDFLKFRQNLGYGNNKNTRNEYYNRWVAEGLAPKNGYGRQADNFYESTTLESILKFNKELNENHRIDAVLAWTYENVNWGGKTMSATGFPNDLTEENDMGAALHQETNTSTRGESSLMSYLGRVNYSLLDRYLFTVSYRRDGSSRFSEENRWSDFSSVAFAWRLSDENFIKSLGIFDDLKLRASYGQTGNQGISAYATRSRMVALNYPYDGRLASGYAESRWGGPANPNLKWETTTQSNLGLDITMLNKRVNLNVDLYHKKTVDLLQNRFIPASTGFSTLASNYGEVENKGLELAGSVYIFSQRNFSWKVDANASFNKNKVDGLEADQFSDVAWGMESMFLRRNGEPIGLIYGYREDGFYDSEAEVRADPQFKDETDSRIRSMIGQVKYMDTNNDKIVDDRDKEIIGNTNPKILYGLTNTVTWKDFTMSFFLQGTYGNDILNVNIKRYSLSGFSNMPHFIYDNRWTPENREGATAPRPDGTFTRSMKASDRYVEDGSYLRLKNLNFSYLFRNPAPWIQSLQLNASVNNLFTITKYRWYDPDVNTFGGDVSRRGVDMASYPSARTITFGFKMEF</sequence>
<dbReference type="Pfam" id="PF07660">
    <property type="entry name" value="STN"/>
    <property type="match status" value="1"/>
</dbReference>
<dbReference type="OrthoDB" id="1108421at2"/>
<dbReference type="Gene3D" id="3.55.50.30">
    <property type="match status" value="1"/>
</dbReference>
<dbReference type="Gene3D" id="2.40.170.20">
    <property type="entry name" value="TonB-dependent receptor, beta-barrel domain"/>
    <property type="match status" value="1"/>
</dbReference>
<dbReference type="InterPro" id="IPR011662">
    <property type="entry name" value="Secretin/TonB_short_N"/>
</dbReference>
<keyword evidence="5 7" id="KW-0472">Membrane</keyword>
<keyword evidence="3 7" id="KW-1134">Transmembrane beta strand</keyword>
<keyword evidence="2 7" id="KW-0813">Transport</keyword>
<dbReference type="InterPro" id="IPR023996">
    <property type="entry name" value="TonB-dep_OMP_SusC/RagA"/>
</dbReference>
<protein>
    <submittedName>
        <fullName evidence="9">SusC/RagA family TonB-linked outer membrane protein</fullName>
    </submittedName>
</protein>
<dbReference type="InterPro" id="IPR023997">
    <property type="entry name" value="TonB-dep_OMP_SusC/RagA_CS"/>
</dbReference>
<evidence type="ECO:0000313" key="10">
    <source>
        <dbReference type="Proteomes" id="UP000265926"/>
    </source>
</evidence>
<keyword evidence="6 7" id="KW-0998">Cell outer membrane</keyword>
<reference evidence="9 10" key="1">
    <citation type="submission" date="2018-08" db="EMBL/GenBank/DDBJ databases">
        <title>Pallidiluteibacterium maritimus gen. nov., sp. nov., isolated from coastal sediment.</title>
        <authorList>
            <person name="Zhou L.Y."/>
        </authorList>
    </citation>
    <scope>NUCLEOTIDE SEQUENCE [LARGE SCALE GENOMIC DNA]</scope>
    <source>
        <strain evidence="9 10">XSD2</strain>
    </source>
</reference>
<evidence type="ECO:0000256" key="3">
    <source>
        <dbReference type="ARBA" id="ARBA00022452"/>
    </source>
</evidence>
<accession>A0A399SXJ8</accession>
<dbReference type="NCBIfam" id="TIGR04056">
    <property type="entry name" value="OMP_RagA_SusC"/>
    <property type="match status" value="1"/>
</dbReference>
<feature type="domain" description="Secretin/TonB short N-terminal" evidence="8">
    <location>
        <begin position="74"/>
        <end position="125"/>
    </location>
</feature>
<dbReference type="Pfam" id="PF07715">
    <property type="entry name" value="Plug"/>
    <property type="match status" value="1"/>
</dbReference>
<dbReference type="Gene3D" id="2.60.40.1120">
    <property type="entry name" value="Carboxypeptidase-like, regulatory domain"/>
    <property type="match status" value="1"/>
</dbReference>
<dbReference type="GO" id="GO:0009279">
    <property type="term" value="C:cell outer membrane"/>
    <property type="evidence" value="ECO:0007669"/>
    <property type="project" value="UniProtKB-SubCell"/>
</dbReference>
<evidence type="ECO:0000256" key="4">
    <source>
        <dbReference type="ARBA" id="ARBA00022692"/>
    </source>
</evidence>
<evidence type="ECO:0000256" key="6">
    <source>
        <dbReference type="ARBA" id="ARBA00023237"/>
    </source>
</evidence>
<comment type="similarity">
    <text evidence="7">Belongs to the TonB-dependent receptor family.</text>
</comment>
<evidence type="ECO:0000256" key="2">
    <source>
        <dbReference type="ARBA" id="ARBA00022448"/>
    </source>
</evidence>
<dbReference type="FunFam" id="2.170.130.10:FF:000008">
    <property type="entry name" value="SusC/RagA family TonB-linked outer membrane protein"/>
    <property type="match status" value="1"/>
</dbReference>
<dbReference type="InterPro" id="IPR036942">
    <property type="entry name" value="Beta-barrel_TonB_sf"/>
</dbReference>
<name>A0A399SXJ8_9BACT</name>
<evidence type="ECO:0000256" key="1">
    <source>
        <dbReference type="ARBA" id="ARBA00004571"/>
    </source>
</evidence>
<dbReference type="PROSITE" id="PS52016">
    <property type="entry name" value="TONB_DEPENDENT_REC_3"/>
    <property type="match status" value="1"/>
</dbReference>
<dbReference type="NCBIfam" id="TIGR04057">
    <property type="entry name" value="SusC_RagA_signa"/>
    <property type="match status" value="1"/>
</dbReference>
<keyword evidence="10" id="KW-1185">Reference proteome</keyword>
<dbReference type="InterPro" id="IPR008969">
    <property type="entry name" value="CarboxyPept-like_regulatory"/>
</dbReference>
<proteinExistence type="inferred from homology"/>